<gene>
    <name evidence="2" type="ORF">C7387_2209</name>
    <name evidence="3" type="ORF">NCTC11967_00067</name>
</gene>
<dbReference type="RefSeq" id="WP_006818985.1">
    <property type="nucleotide sequence ID" value="NZ_CABKQJ010000016.1"/>
</dbReference>
<dbReference type="Proteomes" id="UP000251313">
    <property type="component" value="Unassembled WGS sequence"/>
</dbReference>
<dbReference type="SUPFAM" id="SSF47413">
    <property type="entry name" value="lambda repressor-like DNA-binding domains"/>
    <property type="match status" value="1"/>
</dbReference>
<organism evidence="3 4">
    <name type="scientific">Yokenella regensburgei</name>
    <dbReference type="NCBI Taxonomy" id="158877"/>
    <lineage>
        <taxon>Bacteria</taxon>
        <taxon>Pseudomonadati</taxon>
        <taxon>Pseudomonadota</taxon>
        <taxon>Gammaproteobacteria</taxon>
        <taxon>Enterobacterales</taxon>
        <taxon>Enterobacteriaceae</taxon>
        <taxon>Yokenella</taxon>
    </lineage>
</organism>
<comment type="caution">
    <text evidence="3">The sequence shown here is derived from an EMBL/GenBank/DDBJ whole genome shotgun (WGS) entry which is preliminary data.</text>
</comment>
<dbReference type="CDD" id="cd00093">
    <property type="entry name" value="HTH_XRE"/>
    <property type="match status" value="1"/>
</dbReference>
<dbReference type="SMART" id="SM00530">
    <property type="entry name" value="HTH_XRE"/>
    <property type="match status" value="1"/>
</dbReference>
<accession>A0AB38FQ58</accession>
<dbReference type="GO" id="GO:0003677">
    <property type="term" value="F:DNA binding"/>
    <property type="evidence" value="ECO:0007669"/>
    <property type="project" value="InterPro"/>
</dbReference>
<dbReference type="EMBL" id="RBIZ01000003">
    <property type="protein sequence ID" value="RKR65464.1"/>
    <property type="molecule type" value="Genomic_DNA"/>
</dbReference>
<evidence type="ECO:0000313" key="4">
    <source>
        <dbReference type="Proteomes" id="UP000251313"/>
    </source>
</evidence>
<dbReference type="EMBL" id="UAVL01000001">
    <property type="protein sequence ID" value="SQA59718.1"/>
    <property type="molecule type" value="Genomic_DNA"/>
</dbReference>
<keyword evidence="5" id="KW-1185">Reference proteome</keyword>
<dbReference type="Pfam" id="PF01381">
    <property type="entry name" value="HTH_3"/>
    <property type="match status" value="1"/>
</dbReference>
<feature type="domain" description="HTH cro/C1-type" evidence="1">
    <location>
        <begin position="75"/>
        <end position="127"/>
    </location>
</feature>
<sequence length="131" mass="14777">MDVQYINDQNGEPQFVVIPYDMWFRMRLGQAAIAGSNDSDEWEEIPYEADEYDNVGIPANIISIMDTQNVSLQAAWRIASGLSQQEVAEKLGITQSAISQLESTDSRPQKRTREKLAAIYGCTQQQISLYL</sequence>
<dbReference type="Proteomes" id="UP000267341">
    <property type="component" value="Unassembled WGS sequence"/>
</dbReference>
<protein>
    <submittedName>
        <fullName evidence="2 3">Helix-turn-helix</fullName>
    </submittedName>
</protein>
<evidence type="ECO:0000313" key="5">
    <source>
        <dbReference type="Proteomes" id="UP000267341"/>
    </source>
</evidence>
<dbReference type="InterPro" id="IPR010982">
    <property type="entry name" value="Lambda_DNA-bd_dom_sf"/>
</dbReference>
<dbReference type="AlphaFoldDB" id="A0AB38FQ58"/>
<evidence type="ECO:0000259" key="1">
    <source>
        <dbReference type="PROSITE" id="PS50943"/>
    </source>
</evidence>
<reference evidence="3 4" key="1">
    <citation type="submission" date="2018-06" db="EMBL/GenBank/DDBJ databases">
        <authorList>
            <consortium name="Pathogen Informatics"/>
            <person name="Doyle S."/>
        </authorList>
    </citation>
    <scope>NUCLEOTIDE SEQUENCE [LARGE SCALE GENOMIC DNA]</scope>
    <source>
        <strain evidence="3 4">NCTC11967</strain>
    </source>
</reference>
<evidence type="ECO:0000313" key="2">
    <source>
        <dbReference type="EMBL" id="RKR65464.1"/>
    </source>
</evidence>
<dbReference type="InterPro" id="IPR001387">
    <property type="entry name" value="Cro/C1-type_HTH"/>
</dbReference>
<name>A0AB38FQ58_9ENTR</name>
<dbReference type="PROSITE" id="PS50943">
    <property type="entry name" value="HTH_CROC1"/>
    <property type="match status" value="1"/>
</dbReference>
<proteinExistence type="predicted"/>
<dbReference type="GeneID" id="66904228"/>
<reference evidence="2 5" key="2">
    <citation type="submission" date="2018-10" db="EMBL/GenBank/DDBJ databases">
        <title>Genomic Encyclopedia of Type Strains, Phase IV (KMG-IV): sequencing the most valuable type-strain genomes for metagenomic binning, comparative biology and taxonomic classification.</title>
        <authorList>
            <person name="Goeker M."/>
        </authorList>
    </citation>
    <scope>NUCLEOTIDE SEQUENCE [LARGE SCALE GENOMIC DNA]</scope>
    <source>
        <strain evidence="2 5">DSM 5079</strain>
    </source>
</reference>
<evidence type="ECO:0000313" key="3">
    <source>
        <dbReference type="EMBL" id="SQA59718.1"/>
    </source>
</evidence>
<dbReference type="Gene3D" id="1.10.260.40">
    <property type="entry name" value="lambda repressor-like DNA-binding domains"/>
    <property type="match status" value="1"/>
</dbReference>